<dbReference type="GO" id="GO:0005829">
    <property type="term" value="C:cytosol"/>
    <property type="evidence" value="ECO:0007669"/>
    <property type="project" value="TreeGrafter"/>
</dbReference>
<dbReference type="InterPro" id="IPR035959">
    <property type="entry name" value="RutC-like_sf"/>
</dbReference>
<reference evidence="2 3" key="1">
    <citation type="journal article" date="2016" name="Nat. Commun.">
        <title>Thousands of microbial genomes shed light on interconnected biogeochemical processes in an aquifer system.</title>
        <authorList>
            <person name="Anantharaman K."/>
            <person name="Brown C.T."/>
            <person name="Hug L.A."/>
            <person name="Sharon I."/>
            <person name="Castelle C.J."/>
            <person name="Probst A.J."/>
            <person name="Thomas B.C."/>
            <person name="Singh A."/>
            <person name="Wilkins M.J."/>
            <person name="Karaoz U."/>
            <person name="Brodie E.L."/>
            <person name="Williams K.H."/>
            <person name="Hubbard S.S."/>
            <person name="Banfield J.F."/>
        </authorList>
    </citation>
    <scope>NUCLEOTIDE SEQUENCE [LARGE SCALE GENOMIC DNA]</scope>
</reference>
<dbReference type="FunFam" id="3.30.1330.40:FF:000001">
    <property type="entry name" value="L-PSP family endoribonuclease"/>
    <property type="match status" value="1"/>
</dbReference>
<accession>A0A1F5YHT1</accession>
<evidence type="ECO:0000313" key="3">
    <source>
        <dbReference type="Proteomes" id="UP000176992"/>
    </source>
</evidence>
<gene>
    <name evidence="2" type="ORF">A2Z86_03820</name>
</gene>
<dbReference type="SUPFAM" id="SSF55298">
    <property type="entry name" value="YjgF-like"/>
    <property type="match status" value="1"/>
</dbReference>
<dbReference type="Pfam" id="PF01042">
    <property type="entry name" value="Ribonuc_L-PSP"/>
    <property type="match status" value="1"/>
</dbReference>
<dbReference type="CDD" id="cd00448">
    <property type="entry name" value="YjgF_YER057c_UK114_family"/>
    <property type="match status" value="1"/>
</dbReference>
<dbReference type="PANTHER" id="PTHR11803:SF58">
    <property type="entry name" value="PROTEIN HMF1-RELATED"/>
    <property type="match status" value="1"/>
</dbReference>
<name>A0A1F5YHT1_9BACT</name>
<dbReference type="Gene3D" id="3.30.1330.40">
    <property type="entry name" value="RutC-like"/>
    <property type="match status" value="1"/>
</dbReference>
<dbReference type="PANTHER" id="PTHR11803">
    <property type="entry name" value="2-IMINOBUTANOATE/2-IMINOPROPANOATE DEAMINASE RIDA"/>
    <property type="match status" value="1"/>
</dbReference>
<dbReference type="GO" id="GO:0019239">
    <property type="term" value="F:deaminase activity"/>
    <property type="evidence" value="ECO:0007669"/>
    <property type="project" value="TreeGrafter"/>
</dbReference>
<proteinExistence type="inferred from homology"/>
<dbReference type="AlphaFoldDB" id="A0A1F5YHT1"/>
<dbReference type="Proteomes" id="UP000176992">
    <property type="component" value="Unassembled WGS sequence"/>
</dbReference>
<organism evidence="2 3">
    <name type="scientific">Candidatus Glassbacteria bacterium GWA2_58_10</name>
    <dbReference type="NCBI Taxonomy" id="1817865"/>
    <lineage>
        <taxon>Bacteria</taxon>
        <taxon>Candidatus Glassiibacteriota</taxon>
    </lineage>
</organism>
<comment type="similarity">
    <text evidence="1">Belongs to the RutC family.</text>
</comment>
<dbReference type="InterPro" id="IPR006175">
    <property type="entry name" value="YjgF/YER057c/UK114"/>
</dbReference>
<dbReference type="EMBL" id="MFIV01000012">
    <property type="protein sequence ID" value="OGF99768.1"/>
    <property type="molecule type" value="Genomic_DNA"/>
</dbReference>
<evidence type="ECO:0000256" key="1">
    <source>
        <dbReference type="ARBA" id="ARBA00010552"/>
    </source>
</evidence>
<feature type="non-terminal residue" evidence="2">
    <location>
        <position position="1"/>
    </location>
</feature>
<sequence length="134" mass="13897">GGSSMPASKKVPAPKGPYSPWVKAAGFIYVSGQGPVNPETGEVFLGDIAGQTRMTLDNIEAVLEDAGAHLSDVIKTTVFLTDIKNFGAMNEVYAGRFGAIRPARTTVQAAALPLGIAVEIDAVAVDPKAGRKIT</sequence>
<dbReference type="InterPro" id="IPR006056">
    <property type="entry name" value="RidA"/>
</dbReference>
<evidence type="ECO:0000313" key="2">
    <source>
        <dbReference type="EMBL" id="OGF99768.1"/>
    </source>
</evidence>
<protein>
    <recommendedName>
        <fullName evidence="4">Reactive intermediate/imine deaminase</fullName>
    </recommendedName>
</protein>
<feature type="non-terminal residue" evidence="2">
    <location>
        <position position="134"/>
    </location>
</feature>
<evidence type="ECO:0008006" key="4">
    <source>
        <dbReference type="Google" id="ProtNLM"/>
    </source>
</evidence>
<comment type="caution">
    <text evidence="2">The sequence shown here is derived from an EMBL/GenBank/DDBJ whole genome shotgun (WGS) entry which is preliminary data.</text>
</comment>
<dbReference type="NCBIfam" id="TIGR00004">
    <property type="entry name" value="Rid family detoxifying hydrolase"/>
    <property type="match status" value="1"/>
</dbReference>